<organism evidence="2 3">
    <name type="scientific">Botryotinia convoluta</name>
    <dbReference type="NCBI Taxonomy" id="54673"/>
    <lineage>
        <taxon>Eukaryota</taxon>
        <taxon>Fungi</taxon>
        <taxon>Dikarya</taxon>
        <taxon>Ascomycota</taxon>
        <taxon>Pezizomycotina</taxon>
        <taxon>Leotiomycetes</taxon>
        <taxon>Helotiales</taxon>
        <taxon>Sclerotiniaceae</taxon>
        <taxon>Botryotinia</taxon>
    </lineage>
</organism>
<feature type="region of interest" description="Disordered" evidence="1">
    <location>
        <begin position="262"/>
        <end position="284"/>
    </location>
</feature>
<protein>
    <submittedName>
        <fullName evidence="2">Uncharacterized protein</fullName>
    </submittedName>
</protein>
<reference evidence="2 3" key="1">
    <citation type="submission" date="2017-12" db="EMBL/GenBank/DDBJ databases">
        <title>Comparative genomics of Botrytis spp.</title>
        <authorList>
            <person name="Valero-Jimenez C.A."/>
            <person name="Tapia P."/>
            <person name="Veloso J."/>
            <person name="Silva-Moreno E."/>
            <person name="Staats M."/>
            <person name="Valdes J.H."/>
            <person name="Van Kan J.A.L."/>
        </authorList>
    </citation>
    <scope>NUCLEOTIDE SEQUENCE [LARGE SCALE GENOMIC DNA]</scope>
    <source>
        <strain evidence="2 3">MUCL11595</strain>
    </source>
</reference>
<evidence type="ECO:0000313" key="2">
    <source>
        <dbReference type="EMBL" id="TGO59297.1"/>
    </source>
</evidence>
<feature type="compositionally biased region" description="Polar residues" evidence="1">
    <location>
        <begin position="108"/>
        <end position="125"/>
    </location>
</feature>
<dbReference type="EMBL" id="PQXN01000046">
    <property type="protein sequence ID" value="TGO59297.1"/>
    <property type="molecule type" value="Genomic_DNA"/>
</dbReference>
<accession>A0A4Z1IRG6</accession>
<evidence type="ECO:0000256" key="1">
    <source>
        <dbReference type="SAM" id="MobiDB-lite"/>
    </source>
</evidence>
<feature type="compositionally biased region" description="Basic residues" evidence="1">
    <location>
        <begin position="275"/>
        <end position="284"/>
    </location>
</feature>
<feature type="region of interest" description="Disordered" evidence="1">
    <location>
        <begin position="1"/>
        <end position="195"/>
    </location>
</feature>
<evidence type="ECO:0000313" key="3">
    <source>
        <dbReference type="Proteomes" id="UP000297527"/>
    </source>
</evidence>
<feature type="compositionally biased region" description="Basic and acidic residues" evidence="1">
    <location>
        <begin position="262"/>
        <end position="274"/>
    </location>
</feature>
<comment type="caution">
    <text evidence="2">The sequence shown here is derived from an EMBL/GenBank/DDBJ whole genome shotgun (WGS) entry which is preliminary data.</text>
</comment>
<proteinExistence type="predicted"/>
<name>A0A4Z1IRG6_9HELO</name>
<sequence>MSEHMHYVYGTDGKPIGTVDKRECRRDRDEDRRNHRQKPRAHRPSEHGDNYHSASTTKRVSFAQDRQRHPGDDHHPESATQRASFSQGQGHQVHHGGEGRRHHSPRSPSQESRTPNPSNKESSYITERYRGIPKSNRPVNPKNLTYAKSPPPPESRASNPRPNKWDHPELPPSNEEITWEIEDGESGASEGQSAAYKSQLMLVHRPKLQELNTPLENARGNLSTIKKEEAHRDDVKKALRKKKALKEKEALRKAFMEEEALREQEALEEEERKRAKERRHRRRY</sequence>
<dbReference type="Proteomes" id="UP000297527">
    <property type="component" value="Unassembled WGS sequence"/>
</dbReference>
<gene>
    <name evidence="2" type="ORF">BCON_0046g00410</name>
</gene>
<feature type="compositionally biased region" description="Basic and acidic residues" evidence="1">
    <location>
        <begin position="65"/>
        <end position="77"/>
    </location>
</feature>
<dbReference type="AlphaFoldDB" id="A0A4Z1IRG6"/>
<feature type="compositionally biased region" description="Basic and acidic residues" evidence="1">
    <location>
        <begin position="19"/>
        <end position="33"/>
    </location>
</feature>
<keyword evidence="3" id="KW-1185">Reference proteome</keyword>